<dbReference type="InterPro" id="IPR006769">
    <property type="entry name" value="MCU_C"/>
</dbReference>
<evidence type="ECO:0000256" key="7">
    <source>
        <dbReference type="ARBA" id="ARBA00022989"/>
    </source>
</evidence>
<dbReference type="GO" id="GO:0015292">
    <property type="term" value="F:uniporter activity"/>
    <property type="evidence" value="ECO:0007669"/>
    <property type="project" value="TreeGrafter"/>
</dbReference>
<keyword evidence="9 10" id="KW-0472">Membrane</keyword>
<evidence type="ECO:0000256" key="5">
    <source>
        <dbReference type="ARBA" id="ARBA00022692"/>
    </source>
</evidence>
<evidence type="ECO:0000256" key="3">
    <source>
        <dbReference type="ARBA" id="ARBA00022448"/>
    </source>
</evidence>
<proteinExistence type="inferred from homology"/>
<protein>
    <recommendedName>
        <fullName evidence="11">Calcium uniporter protein C-terminal domain-containing protein</fullName>
    </recommendedName>
</protein>
<feature type="transmembrane region" description="Helical" evidence="10">
    <location>
        <begin position="242"/>
        <end position="262"/>
    </location>
</feature>
<dbReference type="GO" id="GO:0051560">
    <property type="term" value="P:mitochondrial calcium ion homeostasis"/>
    <property type="evidence" value="ECO:0007669"/>
    <property type="project" value="InterPro"/>
</dbReference>
<evidence type="ECO:0000256" key="10">
    <source>
        <dbReference type="SAM" id="Phobius"/>
    </source>
</evidence>
<evidence type="ECO:0000313" key="13">
    <source>
        <dbReference type="Proteomes" id="UP000306102"/>
    </source>
</evidence>
<keyword evidence="8" id="KW-0406">Ion transport</keyword>
<dbReference type="GO" id="GO:1990246">
    <property type="term" value="C:uniplex complex"/>
    <property type="evidence" value="ECO:0007669"/>
    <property type="project" value="TreeGrafter"/>
</dbReference>
<dbReference type="GO" id="GO:0005262">
    <property type="term" value="F:calcium channel activity"/>
    <property type="evidence" value="ECO:0007669"/>
    <property type="project" value="TreeGrafter"/>
</dbReference>
<evidence type="ECO:0000256" key="2">
    <source>
        <dbReference type="ARBA" id="ARBA00005653"/>
    </source>
</evidence>
<dbReference type="PANTHER" id="PTHR13462:SF17">
    <property type="entry name" value="CALCIUM UNIPORTER PROTEIN 4, MITOCHONDRIAL"/>
    <property type="match status" value="1"/>
</dbReference>
<dbReference type="Pfam" id="PF04678">
    <property type="entry name" value="MCU"/>
    <property type="match status" value="1"/>
</dbReference>
<reference evidence="12 13" key="1">
    <citation type="journal article" date="2018" name="Proc. Natl. Acad. Sci. U.S.A.">
        <title>Draft genome sequence of Camellia sinensis var. sinensis provides insights into the evolution of the tea genome and tea quality.</title>
        <authorList>
            <person name="Wei C."/>
            <person name="Yang H."/>
            <person name="Wang S."/>
            <person name="Zhao J."/>
            <person name="Liu C."/>
            <person name="Gao L."/>
            <person name="Xia E."/>
            <person name="Lu Y."/>
            <person name="Tai Y."/>
            <person name="She G."/>
            <person name="Sun J."/>
            <person name="Cao H."/>
            <person name="Tong W."/>
            <person name="Gao Q."/>
            <person name="Li Y."/>
            <person name="Deng W."/>
            <person name="Jiang X."/>
            <person name="Wang W."/>
            <person name="Chen Q."/>
            <person name="Zhang S."/>
            <person name="Li H."/>
            <person name="Wu J."/>
            <person name="Wang P."/>
            <person name="Li P."/>
            <person name="Shi C."/>
            <person name="Zheng F."/>
            <person name="Jian J."/>
            <person name="Huang B."/>
            <person name="Shan D."/>
            <person name="Shi M."/>
            <person name="Fang C."/>
            <person name="Yue Y."/>
            <person name="Li F."/>
            <person name="Li D."/>
            <person name="Wei S."/>
            <person name="Han B."/>
            <person name="Jiang C."/>
            <person name="Yin Y."/>
            <person name="Xia T."/>
            <person name="Zhang Z."/>
            <person name="Bennetzen J.L."/>
            <person name="Zhao S."/>
            <person name="Wan X."/>
        </authorList>
    </citation>
    <scope>NUCLEOTIDE SEQUENCE [LARGE SCALE GENOMIC DNA]</scope>
    <source>
        <strain evidence="13">cv. Shuchazao</strain>
        <tissue evidence="12">Leaf</tissue>
    </source>
</reference>
<organism evidence="12 13">
    <name type="scientific">Camellia sinensis var. sinensis</name>
    <name type="common">China tea</name>
    <dbReference type="NCBI Taxonomy" id="542762"/>
    <lineage>
        <taxon>Eukaryota</taxon>
        <taxon>Viridiplantae</taxon>
        <taxon>Streptophyta</taxon>
        <taxon>Embryophyta</taxon>
        <taxon>Tracheophyta</taxon>
        <taxon>Spermatophyta</taxon>
        <taxon>Magnoliopsida</taxon>
        <taxon>eudicotyledons</taxon>
        <taxon>Gunneridae</taxon>
        <taxon>Pentapetalae</taxon>
        <taxon>asterids</taxon>
        <taxon>Ericales</taxon>
        <taxon>Theaceae</taxon>
        <taxon>Camellia</taxon>
    </lineage>
</organism>
<accession>A0A4S4ES59</accession>
<evidence type="ECO:0000256" key="1">
    <source>
        <dbReference type="ARBA" id="ARBA00004141"/>
    </source>
</evidence>
<keyword evidence="7 10" id="KW-1133">Transmembrane helix</keyword>
<dbReference type="GO" id="GO:0036444">
    <property type="term" value="P:calcium import into the mitochondrion"/>
    <property type="evidence" value="ECO:0007669"/>
    <property type="project" value="TreeGrafter"/>
</dbReference>
<gene>
    <name evidence="12" type="ORF">TEA_024963</name>
</gene>
<comment type="caution">
    <text evidence="12">The sequence shown here is derived from an EMBL/GenBank/DDBJ whole genome shotgun (WGS) entry which is preliminary data.</text>
</comment>
<dbReference type="AlphaFoldDB" id="A0A4S4ES59"/>
<dbReference type="Proteomes" id="UP000306102">
    <property type="component" value="Unassembled WGS sequence"/>
</dbReference>
<dbReference type="PANTHER" id="PTHR13462">
    <property type="entry name" value="CALCIUM UNIPORTER PROTEIN, MITOCHONDRIAL"/>
    <property type="match status" value="1"/>
</dbReference>
<evidence type="ECO:0000256" key="9">
    <source>
        <dbReference type="ARBA" id="ARBA00023136"/>
    </source>
</evidence>
<comment type="subcellular location">
    <subcellularLocation>
        <location evidence="1">Membrane</location>
        <topology evidence="1">Multi-pass membrane protein</topology>
    </subcellularLocation>
</comment>
<name>A0A4S4ES59_CAMSN</name>
<keyword evidence="6" id="KW-0106">Calcium</keyword>
<evidence type="ECO:0000256" key="8">
    <source>
        <dbReference type="ARBA" id="ARBA00023065"/>
    </source>
</evidence>
<keyword evidence="13" id="KW-1185">Reference proteome</keyword>
<keyword evidence="4" id="KW-0109">Calcium transport</keyword>
<evidence type="ECO:0000256" key="4">
    <source>
        <dbReference type="ARBA" id="ARBA00022568"/>
    </source>
</evidence>
<evidence type="ECO:0000259" key="11">
    <source>
        <dbReference type="Pfam" id="PF04678"/>
    </source>
</evidence>
<feature type="domain" description="Calcium uniporter protein C-terminal" evidence="11">
    <location>
        <begin position="168"/>
        <end position="326"/>
    </location>
</feature>
<feature type="transmembrane region" description="Helical" evidence="10">
    <location>
        <begin position="268"/>
        <end position="288"/>
    </location>
</feature>
<keyword evidence="3" id="KW-0813">Transport</keyword>
<evidence type="ECO:0000256" key="6">
    <source>
        <dbReference type="ARBA" id="ARBA00022837"/>
    </source>
</evidence>
<dbReference type="InterPro" id="IPR039055">
    <property type="entry name" value="MCU_fam"/>
</dbReference>
<sequence>MALRRALAQRLFTKNRESSPLATLEHSPISSPYFQSTLTPPNAAKTNFHREFLTSPDSADCGFFRRFLQRRGLNQSARLPEFLSIPVGDKLKEKLRSMNVAGNRLRFDGLAPPIVSDTVEGISVMDAKKILKCTQMEKVRSALRQIPMNSISYSEYVQMCVDVCLNREQGVEFAKKLDESGNVIVLGNVVFVRPEQVAKSMEKLIATSIATPNDPRRKELEQMEKQKAEIDRKAQQQVQGELCCGLGFTVLQILGLMRLTFWELDWDVMEPICFFLTSLHFVLAYAFFLRTSKEPSFEGYFQRRFKVKQKKLMESQNFNVEKYNELCRAFYPNYSDVSSYAPRVGAALFGAIHR</sequence>
<comment type="similarity">
    <text evidence="2">Belongs to the MCU (TC 1.A.77) family.</text>
</comment>
<evidence type="ECO:0000313" key="12">
    <source>
        <dbReference type="EMBL" id="THG19683.1"/>
    </source>
</evidence>
<dbReference type="EMBL" id="SDRB02002327">
    <property type="protein sequence ID" value="THG19683.1"/>
    <property type="molecule type" value="Genomic_DNA"/>
</dbReference>
<keyword evidence="5 10" id="KW-0812">Transmembrane</keyword>
<dbReference type="STRING" id="542762.A0A4S4ES59"/>